<proteinExistence type="predicted"/>
<protein>
    <submittedName>
        <fullName evidence="4">Acetyltransferase (GNAT) family protein</fullName>
    </submittedName>
</protein>
<sequence>MKISIERARSRASPRGEAVRLKDGTFCRIHPIERGDPEIVTACFDGLSNASRRLRFFGAKRALTEADLAYLTGADGHDHLAFAALRRTVSGGRDEVLGVARCIRSKSGSEPVSETAELAMAVVDQAQGNGVGSALLEHLIEAAREQGIRRFRCEVLADNEGMRALARRLGGHPVWLDDGTLEYDCALPETVSIHSGSGLDQGRATGLLWEPGIPGSPETAPRRGAGAVTDVWTSSWERAANVSIAFFETAALVWYDRVLPSRIEDLNRVQSDMRRFHAVFSVGGFLDLGETRFKV</sequence>
<dbReference type="RefSeq" id="WP_120797638.1">
    <property type="nucleotide sequence ID" value="NZ_RBXL01000001.1"/>
</dbReference>
<dbReference type="Gene3D" id="3.40.630.30">
    <property type="match status" value="1"/>
</dbReference>
<evidence type="ECO:0000313" key="4">
    <source>
        <dbReference type="EMBL" id="RKT45350.1"/>
    </source>
</evidence>
<organism evidence="4 5">
    <name type="scientific">Thiocapsa rosea</name>
    <dbReference type="NCBI Taxonomy" id="69360"/>
    <lineage>
        <taxon>Bacteria</taxon>
        <taxon>Pseudomonadati</taxon>
        <taxon>Pseudomonadota</taxon>
        <taxon>Gammaproteobacteria</taxon>
        <taxon>Chromatiales</taxon>
        <taxon>Chromatiaceae</taxon>
        <taxon>Thiocapsa</taxon>
    </lineage>
</organism>
<dbReference type="GO" id="GO:0016747">
    <property type="term" value="F:acyltransferase activity, transferring groups other than amino-acyl groups"/>
    <property type="evidence" value="ECO:0007669"/>
    <property type="project" value="InterPro"/>
</dbReference>
<dbReference type="Proteomes" id="UP000274556">
    <property type="component" value="Unassembled WGS sequence"/>
</dbReference>
<evidence type="ECO:0000259" key="3">
    <source>
        <dbReference type="PROSITE" id="PS51186"/>
    </source>
</evidence>
<dbReference type="PANTHER" id="PTHR43877">
    <property type="entry name" value="AMINOALKYLPHOSPHONATE N-ACETYLTRANSFERASE-RELATED-RELATED"/>
    <property type="match status" value="1"/>
</dbReference>
<accession>A0A495V9D3</accession>
<evidence type="ECO:0000256" key="2">
    <source>
        <dbReference type="ARBA" id="ARBA00023315"/>
    </source>
</evidence>
<dbReference type="CDD" id="cd04301">
    <property type="entry name" value="NAT_SF"/>
    <property type="match status" value="1"/>
</dbReference>
<gene>
    <name evidence="4" type="ORF">BDD21_2795</name>
</gene>
<dbReference type="Pfam" id="PF00583">
    <property type="entry name" value="Acetyltransf_1"/>
    <property type="match status" value="1"/>
</dbReference>
<comment type="caution">
    <text evidence="4">The sequence shown here is derived from an EMBL/GenBank/DDBJ whole genome shotgun (WGS) entry which is preliminary data.</text>
</comment>
<feature type="domain" description="N-acetyltransferase" evidence="3">
    <location>
        <begin position="27"/>
        <end position="194"/>
    </location>
</feature>
<dbReference type="InterPro" id="IPR016181">
    <property type="entry name" value="Acyl_CoA_acyltransferase"/>
</dbReference>
<keyword evidence="5" id="KW-1185">Reference proteome</keyword>
<dbReference type="SUPFAM" id="SSF55729">
    <property type="entry name" value="Acyl-CoA N-acyltransferases (Nat)"/>
    <property type="match status" value="1"/>
</dbReference>
<dbReference type="InterPro" id="IPR000182">
    <property type="entry name" value="GNAT_dom"/>
</dbReference>
<dbReference type="AlphaFoldDB" id="A0A495V9D3"/>
<name>A0A495V9D3_9GAMM</name>
<keyword evidence="2" id="KW-0012">Acyltransferase</keyword>
<evidence type="ECO:0000256" key="1">
    <source>
        <dbReference type="ARBA" id="ARBA00022679"/>
    </source>
</evidence>
<reference evidence="4 5" key="1">
    <citation type="submission" date="2018-10" db="EMBL/GenBank/DDBJ databases">
        <title>Genomic Encyclopedia of Archaeal and Bacterial Type Strains, Phase II (KMG-II): from individual species to whole genera.</title>
        <authorList>
            <person name="Goeker M."/>
        </authorList>
    </citation>
    <scope>NUCLEOTIDE SEQUENCE [LARGE SCALE GENOMIC DNA]</scope>
    <source>
        <strain evidence="4 5">DSM 235</strain>
    </source>
</reference>
<dbReference type="OrthoDB" id="9807426at2"/>
<dbReference type="EMBL" id="RBXL01000001">
    <property type="protein sequence ID" value="RKT45350.1"/>
    <property type="molecule type" value="Genomic_DNA"/>
</dbReference>
<dbReference type="InterPro" id="IPR050832">
    <property type="entry name" value="Bact_Acetyltransf"/>
</dbReference>
<keyword evidence="1 4" id="KW-0808">Transferase</keyword>
<evidence type="ECO:0000313" key="5">
    <source>
        <dbReference type="Proteomes" id="UP000274556"/>
    </source>
</evidence>
<dbReference type="PROSITE" id="PS51186">
    <property type="entry name" value="GNAT"/>
    <property type="match status" value="1"/>
</dbReference>